<dbReference type="InterPro" id="IPR022353">
    <property type="entry name" value="Insulin_CS"/>
</dbReference>
<keyword evidence="10" id="KW-1185">Reference proteome</keyword>
<comment type="similarity">
    <text evidence="2 7">Belongs to the insulin family.</text>
</comment>
<evidence type="ECO:0000313" key="9">
    <source>
        <dbReference type="EMBL" id="KAK7812965.1"/>
    </source>
</evidence>
<evidence type="ECO:0000256" key="6">
    <source>
        <dbReference type="ARBA" id="ARBA00023157"/>
    </source>
</evidence>
<dbReference type="SUPFAM" id="SSF56994">
    <property type="entry name" value="Insulin-like"/>
    <property type="match status" value="1"/>
</dbReference>
<dbReference type="AlphaFoldDB" id="A0AAW0IFC3"/>
<reference evidence="9 10" key="1">
    <citation type="journal article" date="2023" name="bioRxiv">
        <title>Conserved and derived expression patterns and positive selection on dental genes reveal complex evolutionary context of ever-growing rodent molars.</title>
        <authorList>
            <person name="Calamari Z.T."/>
            <person name="Song A."/>
            <person name="Cohen E."/>
            <person name="Akter M."/>
            <person name="Roy R.D."/>
            <person name="Hallikas O."/>
            <person name="Christensen M.M."/>
            <person name="Li P."/>
            <person name="Marangoni P."/>
            <person name="Jernvall J."/>
            <person name="Klein O.D."/>
        </authorList>
    </citation>
    <scope>NUCLEOTIDE SEQUENCE [LARGE SCALE GENOMIC DNA]</scope>
    <source>
        <strain evidence="9">V071</strain>
    </source>
</reference>
<dbReference type="PIRSF" id="PIRSF037062">
    <property type="entry name" value="Insulin-like_peptide_6"/>
    <property type="match status" value="1"/>
</dbReference>
<comment type="subcellular location">
    <subcellularLocation>
        <location evidence="1 7">Secreted</location>
    </subcellularLocation>
</comment>
<dbReference type="Pfam" id="PF00049">
    <property type="entry name" value="Insulin"/>
    <property type="match status" value="1"/>
</dbReference>
<dbReference type="EMBL" id="JBBHLL010000141">
    <property type="protein sequence ID" value="KAK7812965.1"/>
    <property type="molecule type" value="Genomic_DNA"/>
</dbReference>
<dbReference type="GO" id="GO:0005179">
    <property type="term" value="F:hormone activity"/>
    <property type="evidence" value="ECO:0007669"/>
    <property type="project" value="UniProtKB-KW"/>
</dbReference>
<sequence length="219" mass="24766">GRGEGRGVVGRRRGGAGLRPLQRLVRRWSPGMKQLCCSGRVLWLGLVLAAFSQEQESKPRRLCGRHLLVEITKLCGQTDWSQFELDDQSPLTHLSHHFLQTEVKTFSPDQIPSSAWGRFTNPVPISASQEKAINTWEPQLSPDYQFEKSSLLPEKTGVFASRDVHPNVERVRLQEKGTDKISAFSRLFWGIHPQRKRRGFSDKCCLKGCTKEELAVACL</sequence>
<dbReference type="InterPro" id="IPR017100">
    <property type="entry name" value="Insulin-like_pep_6"/>
</dbReference>
<accession>A0AAW0IFC3</accession>
<dbReference type="InterPro" id="IPR036438">
    <property type="entry name" value="Insulin-like_sf"/>
</dbReference>
<dbReference type="SMART" id="SM00078">
    <property type="entry name" value="IlGF"/>
    <property type="match status" value="1"/>
</dbReference>
<keyword evidence="6" id="KW-1015">Disulfide bond</keyword>
<feature type="non-terminal residue" evidence="9">
    <location>
        <position position="219"/>
    </location>
</feature>
<keyword evidence="5" id="KW-0372">Hormone</keyword>
<dbReference type="CDD" id="cd04365">
    <property type="entry name" value="IlGF_relaxin_like"/>
    <property type="match status" value="1"/>
</dbReference>
<feature type="non-terminal residue" evidence="9">
    <location>
        <position position="1"/>
    </location>
</feature>
<organism evidence="9 10">
    <name type="scientific">Myodes glareolus</name>
    <name type="common">Bank vole</name>
    <name type="synonym">Clethrionomys glareolus</name>
    <dbReference type="NCBI Taxonomy" id="447135"/>
    <lineage>
        <taxon>Eukaryota</taxon>
        <taxon>Metazoa</taxon>
        <taxon>Chordata</taxon>
        <taxon>Craniata</taxon>
        <taxon>Vertebrata</taxon>
        <taxon>Euteleostomi</taxon>
        <taxon>Mammalia</taxon>
        <taxon>Eutheria</taxon>
        <taxon>Euarchontoglires</taxon>
        <taxon>Glires</taxon>
        <taxon>Rodentia</taxon>
        <taxon>Myomorpha</taxon>
        <taxon>Muroidea</taxon>
        <taxon>Cricetidae</taxon>
        <taxon>Arvicolinae</taxon>
        <taxon>Myodes</taxon>
    </lineage>
</organism>
<dbReference type="Proteomes" id="UP001488838">
    <property type="component" value="Unassembled WGS sequence"/>
</dbReference>
<name>A0AAW0IFC3_MYOGA</name>
<evidence type="ECO:0000256" key="2">
    <source>
        <dbReference type="ARBA" id="ARBA00009034"/>
    </source>
</evidence>
<keyword evidence="3 7" id="KW-0964">Secreted</keyword>
<protein>
    <recommendedName>
        <fullName evidence="8">Insulin-like domain-containing protein</fullName>
    </recommendedName>
</protein>
<comment type="caution">
    <text evidence="9">The sequence shown here is derived from an EMBL/GenBank/DDBJ whole genome shotgun (WGS) entry which is preliminary data.</text>
</comment>
<dbReference type="Gene3D" id="1.10.100.10">
    <property type="entry name" value="Insulin-like"/>
    <property type="match status" value="1"/>
</dbReference>
<dbReference type="GO" id="GO:0005576">
    <property type="term" value="C:extracellular region"/>
    <property type="evidence" value="ECO:0007669"/>
    <property type="project" value="UniProtKB-SubCell"/>
</dbReference>
<proteinExistence type="inferred from homology"/>
<evidence type="ECO:0000259" key="8">
    <source>
        <dbReference type="SMART" id="SM00078"/>
    </source>
</evidence>
<dbReference type="InterPro" id="IPR016179">
    <property type="entry name" value="Insulin-like"/>
</dbReference>
<feature type="domain" description="Insulin-like" evidence="8">
    <location>
        <begin position="60"/>
        <end position="218"/>
    </location>
</feature>
<gene>
    <name evidence="9" type="ORF">U0070_012883</name>
</gene>
<evidence type="ECO:0000256" key="7">
    <source>
        <dbReference type="RuleBase" id="RU000406"/>
    </source>
</evidence>
<evidence type="ECO:0000313" key="10">
    <source>
        <dbReference type="Proteomes" id="UP001488838"/>
    </source>
</evidence>
<evidence type="ECO:0000256" key="3">
    <source>
        <dbReference type="ARBA" id="ARBA00022525"/>
    </source>
</evidence>
<dbReference type="PROSITE" id="PS00262">
    <property type="entry name" value="INSULIN"/>
    <property type="match status" value="1"/>
</dbReference>
<dbReference type="InterPro" id="IPR051042">
    <property type="entry name" value="Repro_Hormone_Insulin-like"/>
</dbReference>
<keyword evidence="4" id="KW-0165">Cleavage on pair of basic residues</keyword>
<dbReference type="PANTHER" id="PTHR12004:SF1">
    <property type="entry name" value="INSULIN-LIKE PEPTIDE INSL6"/>
    <property type="match status" value="1"/>
</dbReference>
<dbReference type="PANTHER" id="PTHR12004">
    <property type="entry name" value="RELAXIN"/>
    <property type="match status" value="1"/>
</dbReference>
<evidence type="ECO:0000256" key="1">
    <source>
        <dbReference type="ARBA" id="ARBA00004613"/>
    </source>
</evidence>
<evidence type="ECO:0000256" key="5">
    <source>
        <dbReference type="ARBA" id="ARBA00022702"/>
    </source>
</evidence>
<evidence type="ECO:0000256" key="4">
    <source>
        <dbReference type="ARBA" id="ARBA00022685"/>
    </source>
</evidence>